<dbReference type="EMBL" id="CP096040">
    <property type="protein sequence ID" value="USQ97680.1"/>
    <property type="molecule type" value="Genomic_DNA"/>
</dbReference>
<dbReference type="SUPFAM" id="SSF47473">
    <property type="entry name" value="EF-hand"/>
    <property type="match status" value="1"/>
</dbReference>
<dbReference type="InterPro" id="IPR011992">
    <property type="entry name" value="EF-hand-dom_pair"/>
</dbReference>
<reference evidence="3 4" key="1">
    <citation type="submission" date="2022-04" db="EMBL/GenBank/DDBJ databases">
        <title>Genome sequence of soybean root-associated Caulobacter segnis RL271.</title>
        <authorList>
            <person name="Longley R."/>
            <person name="Bonito G."/>
            <person name="Trigodet F."/>
            <person name="Crosson S."/>
            <person name="Fiebig A."/>
        </authorList>
    </citation>
    <scope>NUCLEOTIDE SEQUENCE [LARGE SCALE GENOMIC DNA]</scope>
    <source>
        <strain evidence="3 4">RL271</strain>
    </source>
</reference>
<dbReference type="Proteomes" id="UP001057520">
    <property type="component" value="Chromosome"/>
</dbReference>
<accession>A0ABY4ZY55</accession>
<evidence type="ECO:0000256" key="1">
    <source>
        <dbReference type="SAM" id="MobiDB-lite"/>
    </source>
</evidence>
<evidence type="ECO:0000259" key="2">
    <source>
        <dbReference type="PROSITE" id="PS50222"/>
    </source>
</evidence>
<dbReference type="PROSITE" id="PS50222">
    <property type="entry name" value="EF_HAND_2"/>
    <property type="match status" value="2"/>
</dbReference>
<feature type="domain" description="EF-hand" evidence="2">
    <location>
        <begin position="89"/>
        <end position="124"/>
    </location>
</feature>
<feature type="domain" description="EF-hand" evidence="2">
    <location>
        <begin position="1"/>
        <end position="32"/>
    </location>
</feature>
<dbReference type="InterPro" id="IPR002048">
    <property type="entry name" value="EF_hand_dom"/>
</dbReference>
<proteinExistence type="predicted"/>
<sequence length="173" mass="16363">MASDIVSALDSDGDGSLSTDEIASAISNAASNASSAQAMDGPPPGPPPGGGAGGAGGSSGVCESLDTNQDGVVSAEELAAANGADSTDATTSAASDLIKAADQDGDGSLSGGEFYAMLDQSKDSSTTGSTSSLTSLLSGSTAAVDLMQKLLAQLDTALTSSSSTASSGTSVTA</sequence>
<dbReference type="InterPro" id="IPR018247">
    <property type="entry name" value="EF_Hand_1_Ca_BS"/>
</dbReference>
<evidence type="ECO:0000313" key="3">
    <source>
        <dbReference type="EMBL" id="USQ97680.1"/>
    </source>
</evidence>
<dbReference type="Gene3D" id="1.10.238.10">
    <property type="entry name" value="EF-hand"/>
    <property type="match status" value="1"/>
</dbReference>
<name>A0ABY4ZY55_9CAUL</name>
<feature type="region of interest" description="Disordered" evidence="1">
    <location>
        <begin position="1"/>
        <end position="93"/>
    </location>
</feature>
<protein>
    <submittedName>
        <fullName evidence="3">EF-hand domain-containing protein</fullName>
    </submittedName>
</protein>
<feature type="compositionally biased region" description="Low complexity" evidence="1">
    <location>
        <begin position="14"/>
        <end position="36"/>
    </location>
</feature>
<feature type="compositionally biased region" description="Gly residues" evidence="1">
    <location>
        <begin position="50"/>
        <end position="59"/>
    </location>
</feature>
<dbReference type="PROSITE" id="PS00018">
    <property type="entry name" value="EF_HAND_1"/>
    <property type="match status" value="3"/>
</dbReference>
<gene>
    <name evidence="3" type="ORF">MZV50_09170</name>
</gene>
<dbReference type="Pfam" id="PF13202">
    <property type="entry name" value="EF-hand_5"/>
    <property type="match status" value="2"/>
</dbReference>
<dbReference type="Pfam" id="PF13833">
    <property type="entry name" value="EF-hand_8"/>
    <property type="match status" value="1"/>
</dbReference>
<organism evidence="3 4">
    <name type="scientific">Caulobacter segnis</name>
    <dbReference type="NCBI Taxonomy" id="88688"/>
    <lineage>
        <taxon>Bacteria</taxon>
        <taxon>Pseudomonadati</taxon>
        <taxon>Pseudomonadota</taxon>
        <taxon>Alphaproteobacteria</taxon>
        <taxon>Caulobacterales</taxon>
        <taxon>Caulobacteraceae</taxon>
        <taxon>Caulobacter</taxon>
    </lineage>
</organism>
<feature type="compositionally biased region" description="Low complexity" evidence="1">
    <location>
        <begin position="79"/>
        <end position="93"/>
    </location>
</feature>
<evidence type="ECO:0000313" key="4">
    <source>
        <dbReference type="Proteomes" id="UP001057520"/>
    </source>
</evidence>
<keyword evidence="4" id="KW-1185">Reference proteome</keyword>